<sequence>MSFDKKQITDFTERILKRSGMYSHEALDQMLKTLAQESHFGTYLYQRGGGPAKGPWQVEVGNEKDIWKNYLTGQSELVAAIKEITGVTGPNPDALEGDLRYNLIMARITYRRKRPRLPPVGATIEQAHYWKKHYNTFAGKGTIEEFIANSKKYLGV</sequence>
<gene>
    <name evidence="1" type="ORF">MM415B05011_0005</name>
</gene>
<protein>
    <recommendedName>
        <fullName evidence="2">Tail protein</fullName>
    </recommendedName>
</protein>
<name>A0A6M3LTI3_9ZZZZ</name>
<organism evidence="1">
    <name type="scientific">viral metagenome</name>
    <dbReference type="NCBI Taxonomy" id="1070528"/>
    <lineage>
        <taxon>unclassified sequences</taxon>
        <taxon>metagenomes</taxon>
        <taxon>organismal metagenomes</taxon>
    </lineage>
</organism>
<reference evidence="1" key="1">
    <citation type="submission" date="2020-03" db="EMBL/GenBank/DDBJ databases">
        <title>The deep terrestrial virosphere.</title>
        <authorList>
            <person name="Holmfeldt K."/>
            <person name="Nilsson E."/>
            <person name="Simone D."/>
            <person name="Lopez-Fernandez M."/>
            <person name="Wu X."/>
            <person name="de Brujin I."/>
            <person name="Lundin D."/>
            <person name="Andersson A."/>
            <person name="Bertilsson S."/>
            <person name="Dopson M."/>
        </authorList>
    </citation>
    <scope>NUCLEOTIDE SEQUENCE</scope>
    <source>
        <strain evidence="1">MM415B05011</strain>
    </source>
</reference>
<dbReference type="AlphaFoldDB" id="A0A6M3LTI3"/>
<evidence type="ECO:0008006" key="2">
    <source>
        <dbReference type="Google" id="ProtNLM"/>
    </source>
</evidence>
<proteinExistence type="predicted"/>
<accession>A0A6M3LTI3</accession>
<dbReference type="EMBL" id="MT143362">
    <property type="protein sequence ID" value="QJA96008.1"/>
    <property type="molecule type" value="Genomic_DNA"/>
</dbReference>
<evidence type="ECO:0000313" key="1">
    <source>
        <dbReference type="EMBL" id="QJA96008.1"/>
    </source>
</evidence>